<comment type="similarity">
    <text evidence="1">Belongs to the AHA1 family.</text>
</comment>
<dbReference type="Gene3D" id="3.30.530.20">
    <property type="match status" value="1"/>
</dbReference>
<dbReference type="RefSeq" id="WP_202956563.1">
    <property type="nucleotide sequence ID" value="NZ_JAPCID010000023.1"/>
</dbReference>
<sequence>MNSIERDIFIAAPVERVWQIVTEPEHMANWFGDAGASRAGDTITVSWAEHGDGELRIVREDAPHAFAFRWDANDAGIGDTLVEFTLATEGDGTRVKVVESGWGELNTSPERQAELRDGNASGWKHELGDLERYAQTIAV</sequence>
<dbReference type="Proteomes" id="UP001147700">
    <property type="component" value="Unassembled WGS sequence"/>
</dbReference>
<dbReference type="InterPro" id="IPR013538">
    <property type="entry name" value="ASHA1/2-like_C"/>
</dbReference>
<evidence type="ECO:0000313" key="4">
    <source>
        <dbReference type="Proteomes" id="UP001147700"/>
    </source>
</evidence>
<evidence type="ECO:0000256" key="1">
    <source>
        <dbReference type="ARBA" id="ARBA00006817"/>
    </source>
</evidence>
<dbReference type="InterPro" id="IPR023393">
    <property type="entry name" value="START-like_dom_sf"/>
</dbReference>
<comment type="caution">
    <text evidence="3">The sequence shown here is derived from an EMBL/GenBank/DDBJ whole genome shotgun (WGS) entry which is preliminary data.</text>
</comment>
<gene>
    <name evidence="3" type="ORF">OJ962_17595</name>
</gene>
<organism evidence="3 4">
    <name type="scientific">Solirubrobacter deserti</name>
    <dbReference type="NCBI Taxonomy" id="2282478"/>
    <lineage>
        <taxon>Bacteria</taxon>
        <taxon>Bacillati</taxon>
        <taxon>Actinomycetota</taxon>
        <taxon>Thermoleophilia</taxon>
        <taxon>Solirubrobacterales</taxon>
        <taxon>Solirubrobacteraceae</taxon>
        <taxon>Solirubrobacter</taxon>
    </lineage>
</organism>
<accession>A0ABT4RLC5</accession>
<proteinExistence type="inferred from homology"/>
<name>A0ABT4RLC5_9ACTN</name>
<evidence type="ECO:0000259" key="2">
    <source>
        <dbReference type="Pfam" id="PF08327"/>
    </source>
</evidence>
<dbReference type="EMBL" id="JAPCID010000023">
    <property type="protein sequence ID" value="MDA0139321.1"/>
    <property type="molecule type" value="Genomic_DNA"/>
</dbReference>
<feature type="domain" description="Activator of Hsp90 ATPase homologue 1/2-like C-terminal" evidence="2">
    <location>
        <begin position="11"/>
        <end position="134"/>
    </location>
</feature>
<protein>
    <submittedName>
        <fullName evidence="3">SRPBCC domain-containing protein</fullName>
    </submittedName>
</protein>
<keyword evidence="4" id="KW-1185">Reference proteome</keyword>
<dbReference type="Pfam" id="PF08327">
    <property type="entry name" value="AHSA1"/>
    <property type="match status" value="1"/>
</dbReference>
<evidence type="ECO:0000313" key="3">
    <source>
        <dbReference type="EMBL" id="MDA0139321.1"/>
    </source>
</evidence>
<dbReference type="SUPFAM" id="SSF55961">
    <property type="entry name" value="Bet v1-like"/>
    <property type="match status" value="1"/>
</dbReference>
<reference evidence="3" key="1">
    <citation type="submission" date="2022-10" db="EMBL/GenBank/DDBJ databases">
        <title>The WGS of Solirubrobacter sp. CPCC 204708.</title>
        <authorList>
            <person name="Jiang Z."/>
        </authorList>
    </citation>
    <scope>NUCLEOTIDE SEQUENCE</scope>
    <source>
        <strain evidence="3">CPCC 204708</strain>
    </source>
</reference>